<evidence type="ECO:0000256" key="11">
    <source>
        <dbReference type="ARBA" id="ARBA00030126"/>
    </source>
</evidence>
<organism evidence="14 15">
    <name type="scientific">Pocillopora meandrina</name>
    <dbReference type="NCBI Taxonomy" id="46732"/>
    <lineage>
        <taxon>Eukaryota</taxon>
        <taxon>Metazoa</taxon>
        <taxon>Cnidaria</taxon>
        <taxon>Anthozoa</taxon>
        <taxon>Hexacorallia</taxon>
        <taxon>Scleractinia</taxon>
        <taxon>Astrocoeniina</taxon>
        <taxon>Pocilloporidae</taxon>
        <taxon>Pocillopora</taxon>
    </lineage>
</organism>
<dbReference type="InterPro" id="IPR026103">
    <property type="entry name" value="HARBI1_animal"/>
</dbReference>
<evidence type="ECO:0000256" key="10">
    <source>
        <dbReference type="ARBA" id="ARBA00023242"/>
    </source>
</evidence>
<keyword evidence="6" id="KW-0963">Cytoplasm</keyword>
<evidence type="ECO:0000256" key="2">
    <source>
        <dbReference type="ARBA" id="ARBA00004123"/>
    </source>
</evidence>
<proteinExistence type="inferred from homology"/>
<feature type="domain" description="DDE Tnp4" evidence="13">
    <location>
        <begin position="92"/>
        <end position="210"/>
    </location>
</feature>
<dbReference type="PRINTS" id="PR02086">
    <property type="entry name" value="PUTNUCHARBI1"/>
</dbReference>
<evidence type="ECO:0000256" key="4">
    <source>
        <dbReference type="ARBA" id="ARBA00006958"/>
    </source>
</evidence>
<sequence>MRQNTILREAITVEKRVAVALWRLATGISYRTGGLTFGISRCTAMNVKDEFCSALMRRANDFIKFPKAEAETRQAIQKFQDISHFPQVVEALDGSHIPIKAPKEEPNEYVNRKSFHSIESCLHVSTGYAGSIHDARVLRMSSLLTAAEDGDILHSPLRRIGGMQVKPLIVADPAYKLTTWCMKPFPQTRALADRQRDFNKSLSSARVVVE</sequence>
<dbReference type="AlphaFoldDB" id="A0AAU9VNJ5"/>
<dbReference type="GO" id="GO:0005737">
    <property type="term" value="C:cytoplasm"/>
    <property type="evidence" value="ECO:0007669"/>
    <property type="project" value="UniProtKB-SubCell"/>
</dbReference>
<comment type="subcellular location">
    <subcellularLocation>
        <location evidence="3">Cytoplasm</location>
    </subcellularLocation>
    <subcellularLocation>
        <location evidence="2">Nucleus</location>
    </subcellularLocation>
</comment>
<evidence type="ECO:0000256" key="12">
    <source>
        <dbReference type="ARBA" id="ARBA00045850"/>
    </source>
</evidence>
<reference evidence="14 15" key="1">
    <citation type="submission" date="2022-05" db="EMBL/GenBank/DDBJ databases">
        <authorList>
            <consortium name="Genoscope - CEA"/>
            <person name="William W."/>
        </authorList>
    </citation>
    <scope>NUCLEOTIDE SEQUENCE [LARGE SCALE GENOMIC DNA]</scope>
</reference>
<keyword evidence="10" id="KW-0539">Nucleus</keyword>
<dbReference type="Proteomes" id="UP001159428">
    <property type="component" value="Unassembled WGS sequence"/>
</dbReference>
<evidence type="ECO:0000259" key="13">
    <source>
        <dbReference type="Pfam" id="PF13359"/>
    </source>
</evidence>
<evidence type="ECO:0000256" key="9">
    <source>
        <dbReference type="ARBA" id="ARBA00022801"/>
    </source>
</evidence>
<evidence type="ECO:0000256" key="5">
    <source>
        <dbReference type="ARBA" id="ARBA00015519"/>
    </source>
</evidence>
<evidence type="ECO:0000256" key="8">
    <source>
        <dbReference type="ARBA" id="ARBA00022723"/>
    </source>
</evidence>
<keyword evidence="9" id="KW-0378">Hydrolase</keyword>
<evidence type="ECO:0000256" key="1">
    <source>
        <dbReference type="ARBA" id="ARBA00001968"/>
    </source>
</evidence>
<dbReference type="PANTHER" id="PTHR22930:SF85">
    <property type="entry name" value="GH03217P-RELATED"/>
    <property type="match status" value="1"/>
</dbReference>
<comment type="caution">
    <text evidence="14">The sequence shown here is derived from an EMBL/GenBank/DDBJ whole genome shotgun (WGS) entry which is preliminary data.</text>
</comment>
<name>A0AAU9VNJ5_9CNID</name>
<evidence type="ECO:0000256" key="3">
    <source>
        <dbReference type="ARBA" id="ARBA00004496"/>
    </source>
</evidence>
<keyword evidence="8" id="KW-0479">Metal-binding</keyword>
<dbReference type="GO" id="GO:0016787">
    <property type="term" value="F:hydrolase activity"/>
    <property type="evidence" value="ECO:0007669"/>
    <property type="project" value="UniProtKB-KW"/>
</dbReference>
<dbReference type="Pfam" id="PF13359">
    <property type="entry name" value="DDE_Tnp_4"/>
    <property type="match status" value="1"/>
</dbReference>
<dbReference type="InterPro" id="IPR045249">
    <property type="entry name" value="HARBI1-like"/>
</dbReference>
<evidence type="ECO:0000313" key="14">
    <source>
        <dbReference type="EMBL" id="CAH3033928.1"/>
    </source>
</evidence>
<dbReference type="GO" id="GO:0004518">
    <property type="term" value="F:nuclease activity"/>
    <property type="evidence" value="ECO:0007669"/>
    <property type="project" value="UniProtKB-KW"/>
</dbReference>
<protein>
    <recommendedName>
        <fullName evidence="5">Putative nuclease HARBI1</fullName>
    </recommendedName>
    <alternativeName>
        <fullName evidence="11">Harbinger transposase-derived nuclease</fullName>
    </alternativeName>
</protein>
<comment type="similarity">
    <text evidence="4">Belongs to the HARBI1 family.</text>
</comment>
<dbReference type="InterPro" id="IPR027806">
    <property type="entry name" value="HARBI1_dom"/>
</dbReference>
<dbReference type="GO" id="GO:0005634">
    <property type="term" value="C:nucleus"/>
    <property type="evidence" value="ECO:0007669"/>
    <property type="project" value="UniProtKB-SubCell"/>
</dbReference>
<keyword evidence="7" id="KW-0540">Nuclease</keyword>
<dbReference type="GO" id="GO:0046872">
    <property type="term" value="F:metal ion binding"/>
    <property type="evidence" value="ECO:0007669"/>
    <property type="project" value="UniProtKB-KW"/>
</dbReference>
<keyword evidence="15" id="KW-1185">Reference proteome</keyword>
<evidence type="ECO:0000256" key="6">
    <source>
        <dbReference type="ARBA" id="ARBA00022490"/>
    </source>
</evidence>
<gene>
    <name evidence="14" type="ORF">PMEA_00010383</name>
</gene>
<comment type="function">
    <text evidence="12">Transposase-derived protein that may have nuclease activity. Does not have transposase activity.</text>
</comment>
<comment type="cofactor">
    <cofactor evidence="1">
        <name>a divalent metal cation</name>
        <dbReference type="ChEBI" id="CHEBI:60240"/>
    </cofactor>
</comment>
<evidence type="ECO:0000256" key="7">
    <source>
        <dbReference type="ARBA" id="ARBA00022722"/>
    </source>
</evidence>
<dbReference type="PANTHER" id="PTHR22930">
    <property type="match status" value="1"/>
</dbReference>
<accession>A0AAU9VNJ5</accession>
<dbReference type="EMBL" id="CALNXJ010000002">
    <property type="protein sequence ID" value="CAH3033928.1"/>
    <property type="molecule type" value="Genomic_DNA"/>
</dbReference>
<evidence type="ECO:0000313" key="15">
    <source>
        <dbReference type="Proteomes" id="UP001159428"/>
    </source>
</evidence>